<reference evidence="3" key="1">
    <citation type="submission" date="2023-05" db="EMBL/GenBank/DDBJ databases">
        <title>Nepenthes gracilis genome sequencing.</title>
        <authorList>
            <person name="Fukushima K."/>
        </authorList>
    </citation>
    <scope>NUCLEOTIDE SEQUENCE</scope>
    <source>
        <strain evidence="3">SING2019-196</strain>
    </source>
</reference>
<dbReference type="PROSITE" id="PS50879">
    <property type="entry name" value="RNASE_H_1"/>
    <property type="match status" value="1"/>
</dbReference>
<dbReference type="Pfam" id="PF00078">
    <property type="entry name" value="RVT_1"/>
    <property type="match status" value="1"/>
</dbReference>
<feature type="domain" description="Reverse transcriptase" evidence="1">
    <location>
        <begin position="1"/>
        <end position="152"/>
    </location>
</feature>
<dbReference type="InterPro" id="IPR043128">
    <property type="entry name" value="Rev_trsase/Diguanyl_cyclase"/>
</dbReference>
<dbReference type="SUPFAM" id="SSF53098">
    <property type="entry name" value="Ribonuclease H-like"/>
    <property type="match status" value="1"/>
</dbReference>
<dbReference type="Gene3D" id="3.30.70.270">
    <property type="match status" value="2"/>
</dbReference>
<dbReference type="Gene3D" id="3.10.10.10">
    <property type="entry name" value="HIV Type 1 Reverse Transcriptase, subunit A, domain 1"/>
    <property type="match status" value="1"/>
</dbReference>
<dbReference type="InterPro" id="IPR002156">
    <property type="entry name" value="RNaseH_domain"/>
</dbReference>
<sequence length="613" mass="68996">MCVNFTDVNKAYPKDSLPLPRIDQLVDSTSGYELLSFMGANSGYNQIRMDPEDEEHTSFMTDQGTYCYKMMPFGLKNAGATYQRLVNKIFEAQIGRNVEVYVDDMFVKSRVASSHVNDLEETFQVLRRHGMKLNPAKCAFGVTSGKFLGFIVSQRGIEANPEKINAIFDLNPPRNIKEVQKLTGRIATLSRFFAKSAEKYFPFFKALRGTKSQGFKWSKECDETFRELKTYLSSAPHLSSPREGEDLYLYLATSTAALSSVLVEEHDGRQQPVYYVSRVLTDVESRYPHVEKMALALKSETSGWLVKWAVELGEFDLEFRPQPAVKGQALADFIVKAATPAQEEDSNQGSVIEGDPPAWTLNVDGSSTQAGSGAGVVLRTPEGMEIPYSVTLAFPAMNNVAEYEALLAGLRLVKECSARSLVIRSDSELVVNQVKGNFDSLNPQLVRYLAKVKALIPELGLFEIEHIPRSNNKVANRLARDAAARTAEQYAREPREVLTAHNIDAESKEMLRVDTGNNWMKPYVRFLSEGTLPDDVNEAKRIKKVAGWYTVLNEKLYRRGYSTPLLKCLTPEQRCTWDCAAHTSAERTWRSTYATRVLLAHYEARRYGIRPEM</sequence>
<dbReference type="Gene3D" id="3.30.420.10">
    <property type="entry name" value="Ribonuclease H-like superfamily/Ribonuclease H"/>
    <property type="match status" value="1"/>
</dbReference>
<dbReference type="InterPro" id="IPR043502">
    <property type="entry name" value="DNA/RNA_pol_sf"/>
</dbReference>
<keyword evidence="4" id="KW-1185">Reference proteome</keyword>
<dbReference type="GO" id="GO:0003676">
    <property type="term" value="F:nucleic acid binding"/>
    <property type="evidence" value="ECO:0007669"/>
    <property type="project" value="InterPro"/>
</dbReference>
<gene>
    <name evidence="3" type="ORF">Nepgr_029831</name>
</gene>
<dbReference type="AlphaFoldDB" id="A0AAD3Y3L3"/>
<dbReference type="InterPro" id="IPR012337">
    <property type="entry name" value="RNaseH-like_sf"/>
</dbReference>
<dbReference type="CDD" id="cd09279">
    <property type="entry name" value="RNase_HI_like"/>
    <property type="match status" value="1"/>
</dbReference>
<comment type="caution">
    <text evidence="3">The sequence shown here is derived from an EMBL/GenBank/DDBJ whole genome shotgun (WGS) entry which is preliminary data.</text>
</comment>
<evidence type="ECO:0000313" key="3">
    <source>
        <dbReference type="EMBL" id="GMH27988.1"/>
    </source>
</evidence>
<dbReference type="Pfam" id="PF13456">
    <property type="entry name" value="RVT_3"/>
    <property type="match status" value="1"/>
</dbReference>
<dbReference type="PANTHER" id="PTHR48475">
    <property type="entry name" value="RIBONUCLEASE H"/>
    <property type="match status" value="1"/>
</dbReference>
<dbReference type="Gene3D" id="3.10.20.370">
    <property type="match status" value="1"/>
</dbReference>
<name>A0AAD3Y3L3_NEPGR</name>
<accession>A0AAD3Y3L3</accession>
<organism evidence="3 4">
    <name type="scientific">Nepenthes gracilis</name>
    <name type="common">Slender pitcher plant</name>
    <dbReference type="NCBI Taxonomy" id="150966"/>
    <lineage>
        <taxon>Eukaryota</taxon>
        <taxon>Viridiplantae</taxon>
        <taxon>Streptophyta</taxon>
        <taxon>Embryophyta</taxon>
        <taxon>Tracheophyta</taxon>
        <taxon>Spermatophyta</taxon>
        <taxon>Magnoliopsida</taxon>
        <taxon>eudicotyledons</taxon>
        <taxon>Gunneridae</taxon>
        <taxon>Pentapetalae</taxon>
        <taxon>Caryophyllales</taxon>
        <taxon>Nepenthaceae</taxon>
        <taxon>Nepenthes</taxon>
    </lineage>
</organism>
<dbReference type="InterPro" id="IPR041577">
    <property type="entry name" value="RT_RNaseH_2"/>
</dbReference>
<dbReference type="InterPro" id="IPR000477">
    <property type="entry name" value="RT_dom"/>
</dbReference>
<dbReference type="InterPro" id="IPR036397">
    <property type="entry name" value="RNaseH_sf"/>
</dbReference>
<dbReference type="EMBL" id="BSYO01000033">
    <property type="protein sequence ID" value="GMH27988.1"/>
    <property type="molecule type" value="Genomic_DNA"/>
</dbReference>
<dbReference type="PANTHER" id="PTHR48475:SF2">
    <property type="entry name" value="RIBONUCLEASE H"/>
    <property type="match status" value="1"/>
</dbReference>
<dbReference type="Proteomes" id="UP001279734">
    <property type="component" value="Unassembled WGS sequence"/>
</dbReference>
<evidence type="ECO:0000259" key="2">
    <source>
        <dbReference type="PROSITE" id="PS50879"/>
    </source>
</evidence>
<evidence type="ECO:0000313" key="4">
    <source>
        <dbReference type="Proteomes" id="UP001279734"/>
    </source>
</evidence>
<dbReference type="PROSITE" id="PS50878">
    <property type="entry name" value="RT_POL"/>
    <property type="match status" value="1"/>
</dbReference>
<protein>
    <submittedName>
        <fullName evidence="3">Uncharacterized protein</fullName>
    </submittedName>
</protein>
<dbReference type="Pfam" id="PF17919">
    <property type="entry name" value="RT_RNaseH_2"/>
    <property type="match status" value="1"/>
</dbReference>
<dbReference type="GO" id="GO:0004523">
    <property type="term" value="F:RNA-DNA hybrid ribonuclease activity"/>
    <property type="evidence" value="ECO:0007669"/>
    <property type="project" value="InterPro"/>
</dbReference>
<dbReference type="SUPFAM" id="SSF56672">
    <property type="entry name" value="DNA/RNA polymerases"/>
    <property type="match status" value="1"/>
</dbReference>
<evidence type="ECO:0000259" key="1">
    <source>
        <dbReference type="PROSITE" id="PS50878"/>
    </source>
</evidence>
<feature type="domain" description="RNase H type-1" evidence="2">
    <location>
        <begin position="355"/>
        <end position="488"/>
    </location>
</feature>
<proteinExistence type="predicted"/>
<dbReference type="CDD" id="cd01647">
    <property type="entry name" value="RT_LTR"/>
    <property type="match status" value="1"/>
</dbReference>